<keyword evidence="2" id="KW-1185">Reference proteome</keyword>
<gene>
    <name evidence="1" type="ORF">llap_4361</name>
</gene>
<dbReference type="Proteomes" id="UP000233556">
    <property type="component" value="Unassembled WGS sequence"/>
</dbReference>
<evidence type="ECO:0000313" key="2">
    <source>
        <dbReference type="Proteomes" id="UP000233556"/>
    </source>
</evidence>
<name>A0A2I0UH09_LIMLA</name>
<dbReference type="EMBL" id="KZ505765">
    <property type="protein sequence ID" value="PKU45342.1"/>
    <property type="molecule type" value="Genomic_DNA"/>
</dbReference>
<sequence length="146" mass="15530">MVAVAGKGSRQNEHPGLAVMDLTQWEFASRPGNFEEFLVLIISLLLKHPSNAGANIACRAALNPSSAQTVLVLGIAVTHVQHLILGLVELQEVCMGPPLKPVQSLWMASLPSSATQLGVVSKLAEGALNPTVHVTGKDVKQHQSHY</sequence>
<reference evidence="2" key="1">
    <citation type="submission" date="2017-11" db="EMBL/GenBank/DDBJ databases">
        <authorList>
            <person name="Lima N.C."/>
            <person name="Parody-Merino A.M."/>
            <person name="Battley P.F."/>
            <person name="Fidler A.E."/>
            <person name="Prosdocimi F."/>
        </authorList>
    </citation>
    <scope>NUCLEOTIDE SEQUENCE [LARGE SCALE GENOMIC DNA]</scope>
</reference>
<dbReference type="AlphaFoldDB" id="A0A2I0UH09"/>
<accession>A0A2I0UH09</accession>
<proteinExistence type="predicted"/>
<protein>
    <submittedName>
        <fullName evidence="1">Uncharacterized protein</fullName>
    </submittedName>
</protein>
<organism evidence="1 2">
    <name type="scientific">Limosa lapponica baueri</name>
    <dbReference type="NCBI Taxonomy" id="1758121"/>
    <lineage>
        <taxon>Eukaryota</taxon>
        <taxon>Metazoa</taxon>
        <taxon>Chordata</taxon>
        <taxon>Craniata</taxon>
        <taxon>Vertebrata</taxon>
        <taxon>Euteleostomi</taxon>
        <taxon>Archelosauria</taxon>
        <taxon>Archosauria</taxon>
        <taxon>Dinosauria</taxon>
        <taxon>Saurischia</taxon>
        <taxon>Theropoda</taxon>
        <taxon>Coelurosauria</taxon>
        <taxon>Aves</taxon>
        <taxon>Neognathae</taxon>
        <taxon>Neoaves</taxon>
        <taxon>Charadriiformes</taxon>
        <taxon>Scolopacidae</taxon>
        <taxon>Limosa</taxon>
    </lineage>
</organism>
<reference evidence="2" key="2">
    <citation type="submission" date="2017-12" db="EMBL/GenBank/DDBJ databases">
        <title>Genome sequence of the Bar-tailed Godwit (Limosa lapponica baueri).</title>
        <authorList>
            <person name="Lima N.C.B."/>
            <person name="Parody-Merino A.M."/>
            <person name="Battley P.F."/>
            <person name="Fidler A.E."/>
            <person name="Prosdocimi F."/>
        </authorList>
    </citation>
    <scope>NUCLEOTIDE SEQUENCE [LARGE SCALE GENOMIC DNA]</scope>
</reference>
<evidence type="ECO:0000313" key="1">
    <source>
        <dbReference type="EMBL" id="PKU45342.1"/>
    </source>
</evidence>